<evidence type="ECO:0000256" key="5">
    <source>
        <dbReference type="ARBA" id="ARBA00022833"/>
    </source>
</evidence>
<dbReference type="PANTHER" id="PTHR15910">
    <property type="entry name" value="ARCHAEMETZINCIN"/>
    <property type="match status" value="1"/>
</dbReference>
<keyword evidence="4" id="KW-0378">Hydrolase</keyword>
<evidence type="ECO:0000256" key="2">
    <source>
        <dbReference type="ARBA" id="ARBA00022670"/>
    </source>
</evidence>
<dbReference type="AlphaFoldDB" id="A0A8J6T9Z9"/>
<evidence type="ECO:0000256" key="4">
    <source>
        <dbReference type="ARBA" id="ARBA00022801"/>
    </source>
</evidence>
<dbReference type="SUPFAM" id="SSF55486">
    <property type="entry name" value="Metalloproteases ('zincins'), catalytic domain"/>
    <property type="match status" value="1"/>
</dbReference>
<evidence type="ECO:0000256" key="1">
    <source>
        <dbReference type="ARBA" id="ARBA00001947"/>
    </source>
</evidence>
<protein>
    <recommendedName>
        <fullName evidence="9">Peptidase M54</fullName>
    </recommendedName>
</protein>
<gene>
    <name evidence="7" type="ORF">H8E19_16490</name>
</gene>
<name>A0A8J6T9Z9_9DELT</name>
<dbReference type="PANTHER" id="PTHR15910:SF1">
    <property type="entry name" value="ARCHAEMETZINCIN-2"/>
    <property type="match status" value="1"/>
</dbReference>
<evidence type="ECO:0000313" key="8">
    <source>
        <dbReference type="Proteomes" id="UP000650524"/>
    </source>
</evidence>
<dbReference type="PIRSF" id="PIRSF005785">
    <property type="entry name" value="Zn-prot_arch"/>
    <property type="match status" value="1"/>
</dbReference>
<dbReference type="Pfam" id="PF07998">
    <property type="entry name" value="Peptidase_M54"/>
    <property type="match status" value="1"/>
</dbReference>
<keyword evidence="6" id="KW-0482">Metalloprotease</keyword>
<dbReference type="GO" id="GO:0006508">
    <property type="term" value="P:proteolysis"/>
    <property type="evidence" value="ECO:0007669"/>
    <property type="project" value="UniProtKB-KW"/>
</dbReference>
<dbReference type="EMBL" id="JACNJD010000336">
    <property type="protein sequence ID" value="MBC8179003.1"/>
    <property type="molecule type" value="Genomic_DNA"/>
</dbReference>
<keyword evidence="5" id="KW-0862">Zinc</keyword>
<proteinExistence type="predicted"/>
<organism evidence="7 8">
    <name type="scientific">Candidatus Desulfacyla euxinica</name>
    <dbReference type="NCBI Taxonomy" id="2841693"/>
    <lineage>
        <taxon>Bacteria</taxon>
        <taxon>Deltaproteobacteria</taxon>
        <taxon>Candidatus Desulfacyla</taxon>
    </lineage>
</organism>
<evidence type="ECO:0000256" key="3">
    <source>
        <dbReference type="ARBA" id="ARBA00022723"/>
    </source>
</evidence>
<dbReference type="InterPro" id="IPR012962">
    <property type="entry name" value="Pept_M54_archaemetzincn"/>
</dbReference>
<dbReference type="Gene3D" id="3.40.390.10">
    <property type="entry name" value="Collagenase (Catalytic Domain)"/>
    <property type="match status" value="1"/>
</dbReference>
<dbReference type="InterPro" id="IPR012091">
    <property type="entry name" value="Pept_M54_archaemetzncn_arc/bac"/>
</dbReference>
<evidence type="ECO:0008006" key="9">
    <source>
        <dbReference type="Google" id="ProtNLM"/>
    </source>
</evidence>
<comment type="caution">
    <text evidence="7">The sequence shown here is derived from an EMBL/GenBank/DDBJ whole genome shotgun (WGS) entry which is preliminary data.</text>
</comment>
<accession>A0A8J6T9Z9</accession>
<dbReference type="GO" id="GO:0008270">
    <property type="term" value="F:zinc ion binding"/>
    <property type="evidence" value="ECO:0007669"/>
    <property type="project" value="InterPro"/>
</dbReference>
<keyword evidence="2" id="KW-0645">Protease</keyword>
<sequence length="211" mass="23658">MTDPPVNKIVIFAVSGLESEMLTRVRLDIDRIFYCQTEITPLSDDLTYALDPARNQYLSASILDRLITLAPGHVVKAIAIVEVDLFIPILTHVYGEAQMGGKACIVSTYRLGEGVSLASETYFHRVAKETIHELGHTFNLRHCPSKACIMHYCRTLNDVDRRPDELCRYCKVLLDDEIERLAKQSRLSSANGNNINRISGIKKNVSQSLPP</sequence>
<evidence type="ECO:0000313" key="7">
    <source>
        <dbReference type="EMBL" id="MBC8179003.1"/>
    </source>
</evidence>
<dbReference type="Proteomes" id="UP000650524">
    <property type="component" value="Unassembled WGS sequence"/>
</dbReference>
<reference evidence="7 8" key="1">
    <citation type="submission" date="2020-08" db="EMBL/GenBank/DDBJ databases">
        <title>Bridging the membrane lipid divide: bacteria of the FCB group superphylum have the potential to synthesize archaeal ether lipids.</title>
        <authorList>
            <person name="Villanueva L."/>
            <person name="Von Meijenfeldt F.A.B."/>
            <person name="Westbye A.B."/>
            <person name="Yadav S."/>
            <person name="Hopmans E.C."/>
            <person name="Dutilh B.E."/>
            <person name="Sinninghe Damste J.S."/>
        </authorList>
    </citation>
    <scope>NUCLEOTIDE SEQUENCE [LARGE SCALE GENOMIC DNA]</scope>
    <source>
        <strain evidence="7">NIOZ-UU27</strain>
    </source>
</reference>
<keyword evidence="3" id="KW-0479">Metal-binding</keyword>
<comment type="cofactor">
    <cofactor evidence="1">
        <name>Zn(2+)</name>
        <dbReference type="ChEBI" id="CHEBI:29105"/>
    </cofactor>
</comment>
<evidence type="ECO:0000256" key="6">
    <source>
        <dbReference type="ARBA" id="ARBA00023049"/>
    </source>
</evidence>
<dbReference type="GO" id="GO:0008237">
    <property type="term" value="F:metallopeptidase activity"/>
    <property type="evidence" value="ECO:0007669"/>
    <property type="project" value="UniProtKB-KW"/>
</dbReference>
<dbReference type="CDD" id="cd11375">
    <property type="entry name" value="Peptidase_M54"/>
    <property type="match status" value="1"/>
</dbReference>
<dbReference type="InterPro" id="IPR024079">
    <property type="entry name" value="MetalloPept_cat_dom_sf"/>
</dbReference>